<evidence type="ECO:0000313" key="1">
    <source>
        <dbReference type="EMBL" id="PDQ35270.1"/>
    </source>
</evidence>
<sequence>MISDLEDRYWFNTKTGEVEHGLLSPSKDRIGPFNTADAASHALEKIQENSAIWAAEDALDN</sequence>
<reference evidence="2" key="1">
    <citation type="submission" date="2017-03" db="EMBL/GenBank/DDBJ databases">
        <authorList>
            <person name="Lund M.B."/>
        </authorList>
    </citation>
    <scope>NUCLEOTIDE SEQUENCE [LARGE SCALE GENOMIC DNA]</scope>
</reference>
<proteinExistence type="predicted"/>
<comment type="caution">
    <text evidence="1">The sequence shown here is derived from an EMBL/GenBank/DDBJ whole genome shotgun (WGS) entry which is preliminary data.</text>
</comment>
<dbReference type="EMBL" id="NAEP01000036">
    <property type="protein sequence ID" value="PDQ35270.1"/>
    <property type="molecule type" value="Genomic_DNA"/>
</dbReference>
<dbReference type="Proteomes" id="UP000219994">
    <property type="component" value="Unassembled WGS sequence"/>
</dbReference>
<gene>
    <name evidence="1" type="ORF">B5766_06590</name>
</gene>
<evidence type="ECO:0000313" key="2">
    <source>
        <dbReference type="Proteomes" id="UP000219994"/>
    </source>
</evidence>
<name>A0A2A6FRG5_9MICO</name>
<accession>A0A2A6FRG5</accession>
<dbReference type="AlphaFoldDB" id="A0A2A6FRG5"/>
<organism evidence="1 2">
    <name type="scientific">Candidatus Lumbricidiphila eiseniae</name>
    <dbReference type="NCBI Taxonomy" id="1969409"/>
    <lineage>
        <taxon>Bacteria</taxon>
        <taxon>Bacillati</taxon>
        <taxon>Actinomycetota</taxon>
        <taxon>Actinomycetes</taxon>
        <taxon>Micrococcales</taxon>
        <taxon>Microbacteriaceae</taxon>
        <taxon>Candidatus Lumbricidiphila</taxon>
    </lineage>
</organism>
<evidence type="ECO:0008006" key="3">
    <source>
        <dbReference type="Google" id="ProtNLM"/>
    </source>
</evidence>
<protein>
    <recommendedName>
        <fullName evidence="3">Methionine aminopeptidase</fullName>
    </recommendedName>
</protein>